<gene>
    <name evidence="2" type="ORF">H8K55_02655</name>
</gene>
<keyword evidence="3" id="KW-1185">Reference proteome</keyword>
<evidence type="ECO:0000259" key="1">
    <source>
        <dbReference type="Pfam" id="PF10030"/>
    </source>
</evidence>
<feature type="domain" description="DUF2272" evidence="1">
    <location>
        <begin position="51"/>
        <end position="179"/>
    </location>
</feature>
<name>A0ABR6Y796_9BURK</name>
<dbReference type="InterPro" id="IPR019262">
    <property type="entry name" value="DUF2272"/>
</dbReference>
<dbReference type="RefSeq" id="WP_186940474.1">
    <property type="nucleotide sequence ID" value="NZ_JACOGA010000002.1"/>
</dbReference>
<organism evidence="2 3">
    <name type="scientific">Undibacterium flavidum</name>
    <dbReference type="NCBI Taxonomy" id="2762297"/>
    <lineage>
        <taxon>Bacteria</taxon>
        <taxon>Pseudomonadati</taxon>
        <taxon>Pseudomonadota</taxon>
        <taxon>Betaproteobacteria</taxon>
        <taxon>Burkholderiales</taxon>
        <taxon>Oxalobacteraceae</taxon>
        <taxon>Undibacterium</taxon>
    </lineage>
</organism>
<protein>
    <submittedName>
        <fullName evidence="2">DUF2272 domain-containing protein</fullName>
    </submittedName>
</protein>
<reference evidence="2 3" key="1">
    <citation type="submission" date="2020-08" db="EMBL/GenBank/DDBJ databases">
        <title>Novel species isolated from subtropical streams in China.</title>
        <authorList>
            <person name="Lu H."/>
        </authorList>
    </citation>
    <scope>NUCLEOTIDE SEQUENCE [LARGE SCALE GENOMIC DNA]</scope>
    <source>
        <strain evidence="2 3">LX15W</strain>
    </source>
</reference>
<comment type="caution">
    <text evidence="2">The sequence shown here is derived from an EMBL/GenBank/DDBJ whole genome shotgun (WGS) entry which is preliminary data.</text>
</comment>
<dbReference type="Proteomes" id="UP000624279">
    <property type="component" value="Unassembled WGS sequence"/>
</dbReference>
<proteinExistence type="predicted"/>
<evidence type="ECO:0000313" key="3">
    <source>
        <dbReference type="Proteomes" id="UP000624279"/>
    </source>
</evidence>
<evidence type="ECO:0000313" key="2">
    <source>
        <dbReference type="EMBL" id="MBC3872475.1"/>
    </source>
</evidence>
<dbReference type="Pfam" id="PF10030">
    <property type="entry name" value="DUF2272"/>
    <property type="match status" value="1"/>
</dbReference>
<accession>A0ABR6Y796</accession>
<dbReference type="EMBL" id="JACOGA010000002">
    <property type="protein sequence ID" value="MBC3872475.1"/>
    <property type="molecule type" value="Genomic_DNA"/>
</dbReference>
<sequence>METPSLFASQLANIAKDQHFRFHQIDENDFPLSDQIKHYWLDLGFDFPGVEEAWSAVFVSWCVKQAGASINEFKFASGHAKFVYKAIENQTGNTGVFRARKINEYAPKIGDIIQNNRGGNSFDYAYASAHRDYPSHSAIVVETGVDSNGRYALTIGGNESDSIRSKIVRVDNKGLIIQRIKSPFICVIQNLK</sequence>